<dbReference type="InterPro" id="IPR050922">
    <property type="entry name" value="LytR/CpsA/Psr_CW_biosynth"/>
</dbReference>
<dbReference type="InterPro" id="IPR004474">
    <property type="entry name" value="LytR_CpsA_psr"/>
</dbReference>
<dbReference type="NCBIfam" id="TIGR00350">
    <property type="entry name" value="lytR_cpsA_psr"/>
    <property type="match status" value="1"/>
</dbReference>
<dbReference type="PANTHER" id="PTHR33392:SF6">
    <property type="entry name" value="POLYISOPRENYL-TEICHOIC ACID--PEPTIDOGLYCAN TEICHOIC ACID TRANSFERASE TAGU"/>
    <property type="match status" value="1"/>
</dbReference>
<evidence type="ECO:0000259" key="2">
    <source>
        <dbReference type="Pfam" id="PF03816"/>
    </source>
</evidence>
<dbReference type="Pfam" id="PF03816">
    <property type="entry name" value="LytR_cpsA_psr"/>
    <property type="match status" value="1"/>
</dbReference>
<keyword evidence="4" id="KW-1185">Reference proteome</keyword>
<dbReference type="RefSeq" id="WP_280515271.1">
    <property type="nucleotide sequence ID" value="NZ_BOVJ01000026.1"/>
</dbReference>
<protein>
    <recommendedName>
        <fullName evidence="2">Cell envelope-related transcriptional attenuator domain-containing protein</fullName>
    </recommendedName>
</protein>
<feature type="domain" description="Cell envelope-related transcriptional attenuator" evidence="2">
    <location>
        <begin position="8"/>
        <end position="117"/>
    </location>
</feature>
<dbReference type="EMBL" id="BOVJ01000026">
    <property type="protein sequence ID" value="GIQ62343.1"/>
    <property type="molecule type" value="Genomic_DNA"/>
</dbReference>
<comment type="caution">
    <text evidence="3">The sequence shown here is derived from an EMBL/GenBank/DDBJ whole genome shotgun (WGS) entry which is preliminary data.</text>
</comment>
<sequence>MSGEQAELAAKEELRKMFGKMFGIPIDYAATINFKGFIDVVDALGGVTVDVDMDMRYVDRADGTNINLSKGVQKLNGQQALDFIRYRKSNDGKNMSDDFSRNKRQGEVLAAIADKLKSFGGAAKLGSVISAVGDNMKTDMPSSEITQLFTTYFGIDKDNIEYIPLQGDWKSPYVYLNAARLEEARAALAARMAE</sequence>
<dbReference type="Gene3D" id="3.40.630.190">
    <property type="entry name" value="LCP protein"/>
    <property type="match status" value="1"/>
</dbReference>
<proteinExistence type="inferred from homology"/>
<gene>
    <name evidence="3" type="ORF">PACILC2_09110</name>
</gene>
<accession>A0ABQ4N2J3</accession>
<evidence type="ECO:0000313" key="4">
    <source>
        <dbReference type="Proteomes" id="UP000680304"/>
    </source>
</evidence>
<organism evidence="3 4">
    <name type="scientific">Paenibacillus cisolokensis</name>
    <dbReference type="NCBI Taxonomy" id="1658519"/>
    <lineage>
        <taxon>Bacteria</taxon>
        <taxon>Bacillati</taxon>
        <taxon>Bacillota</taxon>
        <taxon>Bacilli</taxon>
        <taxon>Bacillales</taxon>
        <taxon>Paenibacillaceae</taxon>
        <taxon>Paenibacillus</taxon>
    </lineage>
</organism>
<dbReference type="Proteomes" id="UP000680304">
    <property type="component" value="Unassembled WGS sequence"/>
</dbReference>
<comment type="similarity">
    <text evidence="1">Belongs to the LytR/CpsA/Psr (LCP) family.</text>
</comment>
<evidence type="ECO:0000313" key="3">
    <source>
        <dbReference type="EMBL" id="GIQ62343.1"/>
    </source>
</evidence>
<name>A0ABQ4N2J3_9BACL</name>
<reference evidence="3 4" key="1">
    <citation type="submission" date="2021-04" db="EMBL/GenBank/DDBJ databases">
        <title>Draft genome sequence of Paenibacillus cisolokensis, LC2-13A.</title>
        <authorList>
            <person name="Uke A."/>
            <person name="Chhe C."/>
            <person name="Baramee S."/>
            <person name="Kosugi A."/>
        </authorList>
    </citation>
    <scope>NUCLEOTIDE SEQUENCE [LARGE SCALE GENOMIC DNA]</scope>
    <source>
        <strain evidence="3 4">LC2-13A</strain>
    </source>
</reference>
<dbReference type="PANTHER" id="PTHR33392">
    <property type="entry name" value="POLYISOPRENYL-TEICHOIC ACID--PEPTIDOGLYCAN TEICHOIC ACID TRANSFERASE TAGU"/>
    <property type="match status" value="1"/>
</dbReference>
<evidence type="ECO:0000256" key="1">
    <source>
        <dbReference type="ARBA" id="ARBA00006068"/>
    </source>
</evidence>